<dbReference type="InterPro" id="IPR040624">
    <property type="entry name" value="HalOD1"/>
</dbReference>
<dbReference type="RefSeq" id="WP_114578312.1">
    <property type="nucleotide sequence ID" value="NZ_JAIVEF010000007.1"/>
</dbReference>
<dbReference type="EMBL" id="JBHSJG010000018">
    <property type="protein sequence ID" value="MFC4987225.1"/>
    <property type="molecule type" value="Genomic_DNA"/>
</dbReference>
<name>A0ABD5QCD4_9EURY</name>
<proteinExistence type="predicted"/>
<gene>
    <name evidence="2" type="ORF">ACFPFO_05475</name>
</gene>
<comment type="caution">
    <text evidence="2">The sequence shown here is derived from an EMBL/GenBank/DDBJ whole genome shotgun (WGS) entry which is preliminary data.</text>
</comment>
<protein>
    <submittedName>
        <fullName evidence="2">HalOD1 output domain-containing protein</fullName>
    </submittedName>
</protein>
<accession>A0ABD5QCD4</accession>
<sequence length="93" mass="9821">MDEGGRSTRSVGRMEPSQAIIEAVADREGVEPTELAPPEYETLYEVVDPGALDALFAPRANGAGRLDGSVTFRFCGYTVSVTAEGTVSVEPAE</sequence>
<evidence type="ECO:0000259" key="1">
    <source>
        <dbReference type="Pfam" id="PF18545"/>
    </source>
</evidence>
<dbReference type="Pfam" id="PF18545">
    <property type="entry name" value="HalOD1"/>
    <property type="match status" value="1"/>
</dbReference>
<feature type="domain" description="Halobacterial output" evidence="1">
    <location>
        <begin position="15"/>
        <end position="91"/>
    </location>
</feature>
<keyword evidence="3" id="KW-1185">Reference proteome</keyword>
<reference evidence="2 3" key="1">
    <citation type="journal article" date="2019" name="Int. J. Syst. Evol. Microbiol.">
        <title>The Global Catalogue of Microorganisms (GCM) 10K type strain sequencing project: providing services to taxonomists for standard genome sequencing and annotation.</title>
        <authorList>
            <consortium name="The Broad Institute Genomics Platform"/>
            <consortium name="The Broad Institute Genome Sequencing Center for Infectious Disease"/>
            <person name="Wu L."/>
            <person name="Ma J."/>
        </authorList>
    </citation>
    <scope>NUCLEOTIDE SEQUENCE [LARGE SCALE GENOMIC DNA]</scope>
    <source>
        <strain evidence="2 3">CGMCC 1.15824</strain>
    </source>
</reference>
<dbReference type="Proteomes" id="UP001595925">
    <property type="component" value="Unassembled WGS sequence"/>
</dbReference>
<organism evidence="2 3">
    <name type="scientific">Saliphagus infecundisoli</name>
    <dbReference type="NCBI Taxonomy" id="1849069"/>
    <lineage>
        <taxon>Archaea</taxon>
        <taxon>Methanobacteriati</taxon>
        <taxon>Methanobacteriota</taxon>
        <taxon>Stenosarchaea group</taxon>
        <taxon>Halobacteria</taxon>
        <taxon>Halobacteriales</taxon>
        <taxon>Natrialbaceae</taxon>
        <taxon>Saliphagus</taxon>
    </lineage>
</organism>
<evidence type="ECO:0000313" key="2">
    <source>
        <dbReference type="EMBL" id="MFC4987225.1"/>
    </source>
</evidence>
<evidence type="ECO:0000313" key="3">
    <source>
        <dbReference type="Proteomes" id="UP001595925"/>
    </source>
</evidence>
<dbReference type="AlphaFoldDB" id="A0ABD5QCD4"/>